<dbReference type="GO" id="GO:0042597">
    <property type="term" value="C:periplasmic space"/>
    <property type="evidence" value="ECO:0007669"/>
    <property type="project" value="InterPro"/>
</dbReference>
<dbReference type="EC" id="4.2.2.-" evidence="2"/>
<proteinExistence type="predicted"/>
<dbReference type="InterPro" id="IPR037061">
    <property type="entry name" value="Lytic_TGlycoase_superhlx_L_sf"/>
</dbReference>
<sequence>MLKTDNLTERRLRMAIWQKADLNEWLVLLSQQAKEKAEWRYWAAKEEKNEAKRKVDFESLAKERGFYAMLAAQQLGIVYQIPMLEVPELTQAQLELYANQLARIQELRELGQFDQARKIWIDWIKNIKPEAGENTPTKIQLALIKYAKDKNWYDWRWKVQFKQKPLIILICDYRMPIRIGSIYICKIKKSAKRLLRRLLVKKVRGMLRLNRTLMREG</sequence>
<dbReference type="Proteomes" id="UP000254802">
    <property type="component" value="Unassembled WGS sequence"/>
</dbReference>
<name>A0A378N6K4_MANHA</name>
<dbReference type="GO" id="GO:0016829">
    <property type="term" value="F:lyase activity"/>
    <property type="evidence" value="ECO:0007669"/>
    <property type="project" value="UniProtKB-KW"/>
</dbReference>
<dbReference type="Gene3D" id="1.25.20.10">
    <property type="entry name" value="Bacterial muramidases"/>
    <property type="match status" value="1"/>
</dbReference>
<organism evidence="2 3">
    <name type="scientific">Mannheimia haemolytica</name>
    <name type="common">Pasteurella haemolytica</name>
    <dbReference type="NCBI Taxonomy" id="75985"/>
    <lineage>
        <taxon>Bacteria</taxon>
        <taxon>Pseudomonadati</taxon>
        <taxon>Pseudomonadota</taxon>
        <taxon>Gammaproteobacteria</taxon>
        <taxon>Pasteurellales</taxon>
        <taxon>Pasteurellaceae</taxon>
        <taxon>Mannheimia</taxon>
    </lineage>
</organism>
<protein>
    <submittedName>
        <fullName evidence="2">Soluble lytic murein transglycosylase</fullName>
        <ecNumber evidence="2">4.2.2.-</ecNumber>
    </submittedName>
</protein>
<dbReference type="EMBL" id="UGPN01000002">
    <property type="protein sequence ID" value="STY61628.1"/>
    <property type="molecule type" value="Genomic_DNA"/>
</dbReference>
<keyword evidence="1" id="KW-0732">Signal</keyword>
<dbReference type="Gene3D" id="1.10.1240.20">
    <property type="entry name" value="Lytic transglycosylase, superhelical linker domain"/>
    <property type="match status" value="1"/>
</dbReference>
<evidence type="ECO:0000313" key="3">
    <source>
        <dbReference type="Proteomes" id="UP000254802"/>
    </source>
</evidence>
<evidence type="ECO:0000256" key="1">
    <source>
        <dbReference type="ARBA" id="ARBA00022729"/>
    </source>
</evidence>
<dbReference type="InterPro" id="IPR008939">
    <property type="entry name" value="Lytic_TGlycosylase_superhlx_U"/>
</dbReference>
<dbReference type="AlphaFoldDB" id="A0A378N6K4"/>
<gene>
    <name evidence="2" type="primary">slt_1</name>
    <name evidence="2" type="ORF">NCTC10638_02848</name>
</gene>
<accession>A0A378N6K4</accession>
<keyword evidence="2" id="KW-0456">Lyase</keyword>
<reference evidence="2 3" key="1">
    <citation type="submission" date="2018-06" db="EMBL/GenBank/DDBJ databases">
        <authorList>
            <consortium name="Pathogen Informatics"/>
            <person name="Doyle S."/>
        </authorList>
    </citation>
    <scope>NUCLEOTIDE SEQUENCE [LARGE SCALE GENOMIC DNA]</scope>
    <source>
        <strain evidence="2 3">NCTC10638</strain>
    </source>
</reference>
<evidence type="ECO:0000313" key="2">
    <source>
        <dbReference type="EMBL" id="STY61628.1"/>
    </source>
</evidence>
<dbReference type="SUPFAM" id="SSF48435">
    <property type="entry name" value="Bacterial muramidases"/>
    <property type="match status" value="1"/>
</dbReference>
<dbReference type="GO" id="GO:0004553">
    <property type="term" value="F:hydrolase activity, hydrolyzing O-glycosyl compounds"/>
    <property type="evidence" value="ECO:0007669"/>
    <property type="project" value="InterPro"/>
</dbReference>